<keyword evidence="1" id="KW-1133">Transmembrane helix</keyword>
<keyword evidence="1" id="KW-0812">Transmembrane</keyword>
<dbReference type="AlphaFoldDB" id="A0AA37TH02"/>
<comment type="caution">
    <text evidence="2">The sequence shown here is derived from an EMBL/GenBank/DDBJ whole genome shotgun (WGS) entry which is preliminary data.</text>
</comment>
<name>A0AA37TH02_9HYPH</name>
<dbReference type="Proteomes" id="UP001157440">
    <property type="component" value="Unassembled WGS sequence"/>
</dbReference>
<proteinExistence type="predicted"/>
<feature type="transmembrane region" description="Helical" evidence="1">
    <location>
        <begin position="49"/>
        <end position="73"/>
    </location>
</feature>
<evidence type="ECO:0000313" key="3">
    <source>
        <dbReference type="Proteomes" id="UP001157440"/>
    </source>
</evidence>
<accession>A0AA37TH02</accession>
<evidence type="ECO:0000313" key="2">
    <source>
        <dbReference type="EMBL" id="GLS69962.1"/>
    </source>
</evidence>
<reference evidence="3" key="1">
    <citation type="journal article" date="2019" name="Int. J. Syst. Evol. Microbiol.">
        <title>The Global Catalogue of Microorganisms (GCM) 10K type strain sequencing project: providing services to taxonomists for standard genome sequencing and annotation.</title>
        <authorList>
            <consortium name="The Broad Institute Genomics Platform"/>
            <consortium name="The Broad Institute Genome Sequencing Center for Infectious Disease"/>
            <person name="Wu L."/>
            <person name="Ma J."/>
        </authorList>
    </citation>
    <scope>NUCLEOTIDE SEQUENCE [LARGE SCALE GENOMIC DNA]</scope>
    <source>
        <strain evidence="3">NBRC 103632</strain>
    </source>
</reference>
<organism evidence="2 3">
    <name type="scientific">Methylobacterium tardum</name>
    <dbReference type="NCBI Taxonomy" id="374432"/>
    <lineage>
        <taxon>Bacteria</taxon>
        <taxon>Pseudomonadati</taxon>
        <taxon>Pseudomonadota</taxon>
        <taxon>Alphaproteobacteria</taxon>
        <taxon>Hyphomicrobiales</taxon>
        <taxon>Methylobacteriaceae</taxon>
        <taxon>Methylobacterium</taxon>
    </lineage>
</organism>
<keyword evidence="3" id="KW-1185">Reference proteome</keyword>
<sequence>MTMTACEAKRDRHSHAVDMSTSVVSVVSSRYRLGRAANDNPAPDRAAQIVIAIGQASAAVASFSGIVAALLFLGR</sequence>
<evidence type="ECO:0000256" key="1">
    <source>
        <dbReference type="SAM" id="Phobius"/>
    </source>
</evidence>
<dbReference type="RefSeq" id="WP_238197270.1">
    <property type="nucleotide sequence ID" value="NZ_BPQZ01000017.1"/>
</dbReference>
<gene>
    <name evidence="2" type="ORF">GCM10007890_19750</name>
</gene>
<protein>
    <submittedName>
        <fullName evidence="2">Uncharacterized protein</fullName>
    </submittedName>
</protein>
<keyword evidence="1" id="KW-0472">Membrane</keyword>
<dbReference type="EMBL" id="BSPL01000013">
    <property type="protein sequence ID" value="GLS69962.1"/>
    <property type="molecule type" value="Genomic_DNA"/>
</dbReference>